<dbReference type="GO" id="GO:0003700">
    <property type="term" value="F:DNA-binding transcription factor activity"/>
    <property type="evidence" value="ECO:0007669"/>
    <property type="project" value="InterPro"/>
</dbReference>
<keyword evidence="4" id="KW-1185">Reference proteome</keyword>
<feature type="domain" description="BZIP" evidence="2">
    <location>
        <begin position="62"/>
        <end position="77"/>
    </location>
</feature>
<dbReference type="InterPro" id="IPR004827">
    <property type="entry name" value="bZIP"/>
</dbReference>
<dbReference type="PROSITE" id="PS00036">
    <property type="entry name" value="BZIP_BASIC"/>
    <property type="match status" value="1"/>
</dbReference>
<evidence type="ECO:0000313" key="3">
    <source>
        <dbReference type="EMBL" id="PSC74037.1"/>
    </source>
</evidence>
<dbReference type="OrthoDB" id="548708at2759"/>
<evidence type="ECO:0000259" key="2">
    <source>
        <dbReference type="PROSITE" id="PS00036"/>
    </source>
</evidence>
<reference evidence="3 4" key="1">
    <citation type="journal article" date="2018" name="Plant J.">
        <title>Genome sequences of Chlorella sorokiniana UTEX 1602 and Micractinium conductrix SAG 241.80: implications to maltose excretion by a green alga.</title>
        <authorList>
            <person name="Arriola M.B."/>
            <person name="Velmurugan N."/>
            <person name="Zhang Y."/>
            <person name="Plunkett M.H."/>
            <person name="Hondzo H."/>
            <person name="Barney B.M."/>
        </authorList>
    </citation>
    <scope>NUCLEOTIDE SEQUENCE [LARGE SCALE GENOMIC DNA]</scope>
    <source>
        <strain evidence="3 4">SAG 241.80</strain>
    </source>
</reference>
<evidence type="ECO:0000313" key="4">
    <source>
        <dbReference type="Proteomes" id="UP000239649"/>
    </source>
</evidence>
<sequence length="478" mass="50452">MAARSSPPASLGANSGAGSIRIAAAAVTSAPAPQGRGRARGGGDAAEAKGGKKALSEEQKERIKAKNRRAQTRYREKKKQEAAAAEGEYHATAAELARLRLENSKLQEQQTTMEKVLNVREDWMASLQEGKAAAEQEVAEADAARGGVPPPCTCGNPVQCSCGARRAGTAAGGGHLKIRELPPGASELSTSSSDAVCGAGEGSSSGDVLECGECPLTGLTLSQIAELKRTPPEGLQRRWRSIAERLAMVLQQMEAAAQSSDPSLADKAEQLQGQMVSVLQEGRAFCFEHAIYQPANVQRLFAASLDDGRTAFSAEDMVHWQAVAGSLGLSEAQLERLDKARTEFLRRIADVCAERRAIMARLQAAEVPDMADGGLRAMQHVTAMWLQVHEATADLTANMSQEHCVCMTFVRDAFGWVLSPHQKAVAIVKAYPFFPDMYSISTAALKAPHPAPLAGRADALEMGGGSARSALPAPAGSG</sequence>
<dbReference type="SMART" id="SM00338">
    <property type="entry name" value="BRLZ"/>
    <property type="match status" value="1"/>
</dbReference>
<evidence type="ECO:0000256" key="1">
    <source>
        <dbReference type="SAM" id="MobiDB-lite"/>
    </source>
</evidence>
<proteinExistence type="predicted"/>
<dbReference type="EMBL" id="LHPF02000005">
    <property type="protein sequence ID" value="PSC74037.1"/>
    <property type="molecule type" value="Genomic_DNA"/>
</dbReference>
<protein>
    <recommendedName>
        <fullName evidence="2">BZIP domain-containing protein</fullName>
    </recommendedName>
</protein>
<dbReference type="AlphaFoldDB" id="A0A2P6VJ02"/>
<feature type="region of interest" description="Disordered" evidence="1">
    <location>
        <begin position="27"/>
        <end position="88"/>
    </location>
</feature>
<feature type="compositionally biased region" description="Low complexity" evidence="1">
    <location>
        <begin position="27"/>
        <end position="36"/>
    </location>
</feature>
<accession>A0A2P6VJ02</accession>
<feature type="compositionally biased region" description="Basic and acidic residues" evidence="1">
    <location>
        <begin position="46"/>
        <end position="64"/>
    </location>
</feature>
<name>A0A2P6VJ02_9CHLO</name>
<feature type="compositionally biased region" description="Basic residues" evidence="1">
    <location>
        <begin position="65"/>
        <end position="77"/>
    </location>
</feature>
<gene>
    <name evidence="3" type="ORF">C2E20_2624</name>
</gene>
<dbReference type="Proteomes" id="UP000239649">
    <property type="component" value="Unassembled WGS sequence"/>
</dbReference>
<comment type="caution">
    <text evidence="3">The sequence shown here is derived from an EMBL/GenBank/DDBJ whole genome shotgun (WGS) entry which is preliminary data.</text>
</comment>
<organism evidence="3 4">
    <name type="scientific">Micractinium conductrix</name>
    <dbReference type="NCBI Taxonomy" id="554055"/>
    <lineage>
        <taxon>Eukaryota</taxon>
        <taxon>Viridiplantae</taxon>
        <taxon>Chlorophyta</taxon>
        <taxon>core chlorophytes</taxon>
        <taxon>Trebouxiophyceae</taxon>
        <taxon>Chlorellales</taxon>
        <taxon>Chlorellaceae</taxon>
        <taxon>Chlorella clade</taxon>
        <taxon>Micractinium</taxon>
    </lineage>
</organism>